<evidence type="ECO:0000313" key="9">
    <source>
        <dbReference type="Proteomes" id="UP000198287"/>
    </source>
</evidence>
<feature type="transmembrane region" description="Helical" evidence="7">
    <location>
        <begin position="259"/>
        <end position="284"/>
    </location>
</feature>
<dbReference type="Proteomes" id="UP000198287">
    <property type="component" value="Unassembled WGS sequence"/>
</dbReference>
<evidence type="ECO:0000256" key="1">
    <source>
        <dbReference type="ARBA" id="ARBA00004141"/>
    </source>
</evidence>
<comment type="subcellular location">
    <subcellularLocation>
        <location evidence="1">Membrane</location>
        <topology evidence="1">Multi-pass membrane protein</topology>
    </subcellularLocation>
</comment>
<feature type="region of interest" description="Disordered" evidence="6">
    <location>
        <begin position="1"/>
        <end position="44"/>
    </location>
</feature>
<feature type="transmembrane region" description="Helical" evidence="7">
    <location>
        <begin position="218"/>
        <end position="239"/>
    </location>
</feature>
<feature type="transmembrane region" description="Helical" evidence="7">
    <location>
        <begin position="404"/>
        <end position="426"/>
    </location>
</feature>
<dbReference type="GO" id="GO:0022857">
    <property type="term" value="F:transmembrane transporter activity"/>
    <property type="evidence" value="ECO:0007669"/>
    <property type="project" value="InterPro"/>
</dbReference>
<keyword evidence="5 7" id="KW-0472">Membrane</keyword>
<comment type="caution">
    <text evidence="8">The sequence shown here is derived from an EMBL/GenBank/DDBJ whole genome shotgun (WGS) entry which is preliminary data.</text>
</comment>
<feature type="compositionally biased region" description="Low complexity" evidence="6">
    <location>
        <begin position="11"/>
        <end position="26"/>
    </location>
</feature>
<evidence type="ECO:0000256" key="5">
    <source>
        <dbReference type="ARBA" id="ARBA00023136"/>
    </source>
</evidence>
<feature type="transmembrane region" description="Helical" evidence="7">
    <location>
        <begin position="432"/>
        <end position="451"/>
    </location>
</feature>
<sequence length="624" mass="67784">MDNPALEIEETSMSSESTQKMTSSTSSDRDISPKKEQKSPSSDLYYSINDRPPLHLSFALGFQHYLTVAGSSVSVPYILCPAMCMLDDDVGRAQLISTIMLVSGIVTIFQSTFGTRLPIVQGGSFSFITPALAILALPEWTCPSRSYLESISQEARTELWQLRMRELSGAIIVASITEVILGFFGIIGLILKYITPLTVAPAIAMIGLSLFKVSAQHAAANWGISILTIFLIILFTQYLKWYKIPIPFTSNQSGKLRRFPLFEIFPFLLTIIIVWGICAILTATDALPENDLARTDVKLNLIRQTDWFLFPYPFQWGWPTVSVGAVLGMVSGVITGTVESIGDYYACARISGASPPPISAVNRGIFVEGIGCILAGCWGTGNGTTSFSENIGAISVTKVGSRSVIQAAGFLMIIFSLLGKVGAVFVSIPEPIIGGIFCIVFATVAAVGLSNLQGVDLNSSRNIFIIGFSIFFALVMSQWMGDHKDAIDVGVSSINQVITILLTTGMFVGGVLGFILDNTIPGTPKERGLLTWMKTLDDDDSTSAANPDSSYDLPFIGNFIRRVSVFRLFPISPTFHGFKAKHPKLPKVIGKNKVSITDIETAPKIQNNALSRDRLKEIYSANEN</sequence>
<dbReference type="Pfam" id="PF00860">
    <property type="entry name" value="Xan_ur_permease"/>
    <property type="match status" value="1"/>
</dbReference>
<protein>
    <recommendedName>
        <fullName evidence="10">Solute carrier family 23 member 2</fullName>
    </recommendedName>
</protein>
<dbReference type="InterPro" id="IPR006043">
    <property type="entry name" value="NCS2"/>
</dbReference>
<evidence type="ECO:0000256" key="3">
    <source>
        <dbReference type="ARBA" id="ARBA00022692"/>
    </source>
</evidence>
<evidence type="ECO:0000313" key="8">
    <source>
        <dbReference type="EMBL" id="OXA57747.1"/>
    </source>
</evidence>
<evidence type="ECO:0000256" key="2">
    <source>
        <dbReference type="ARBA" id="ARBA00008821"/>
    </source>
</evidence>
<organism evidence="8 9">
    <name type="scientific">Folsomia candida</name>
    <name type="common">Springtail</name>
    <dbReference type="NCBI Taxonomy" id="158441"/>
    <lineage>
        <taxon>Eukaryota</taxon>
        <taxon>Metazoa</taxon>
        <taxon>Ecdysozoa</taxon>
        <taxon>Arthropoda</taxon>
        <taxon>Hexapoda</taxon>
        <taxon>Collembola</taxon>
        <taxon>Entomobryomorpha</taxon>
        <taxon>Isotomoidea</taxon>
        <taxon>Isotomidae</taxon>
        <taxon>Proisotominae</taxon>
        <taxon>Folsomia</taxon>
    </lineage>
</organism>
<dbReference type="STRING" id="158441.A0A226EKV5"/>
<name>A0A226EKV5_FOLCA</name>
<gene>
    <name evidence="8" type="ORF">Fcan01_07790</name>
</gene>
<feature type="transmembrane region" description="Helical" evidence="7">
    <location>
        <begin position="193"/>
        <end position="211"/>
    </location>
</feature>
<comment type="similarity">
    <text evidence="2">Belongs to the nucleobase:cation symporter-2 (NCS2) (TC 2.A.40) family.</text>
</comment>
<keyword evidence="3 7" id="KW-0812">Transmembrane</keyword>
<feature type="transmembrane region" description="Helical" evidence="7">
    <location>
        <begin position="167"/>
        <end position="187"/>
    </location>
</feature>
<dbReference type="AlphaFoldDB" id="A0A226EKV5"/>
<dbReference type="EMBL" id="LNIX01000003">
    <property type="protein sequence ID" value="OXA57747.1"/>
    <property type="molecule type" value="Genomic_DNA"/>
</dbReference>
<accession>A0A226EKV5</accession>
<reference evidence="8 9" key="1">
    <citation type="submission" date="2015-12" db="EMBL/GenBank/DDBJ databases">
        <title>The genome of Folsomia candida.</title>
        <authorList>
            <person name="Faddeeva A."/>
            <person name="Derks M.F."/>
            <person name="Anvar Y."/>
            <person name="Smit S."/>
            <person name="Van Straalen N."/>
            <person name="Roelofs D."/>
        </authorList>
    </citation>
    <scope>NUCLEOTIDE SEQUENCE [LARGE SCALE GENOMIC DNA]</scope>
    <source>
        <strain evidence="8 9">VU population</strain>
        <tissue evidence="8">Whole body</tissue>
    </source>
</reference>
<evidence type="ECO:0000256" key="4">
    <source>
        <dbReference type="ARBA" id="ARBA00022989"/>
    </source>
</evidence>
<evidence type="ECO:0000256" key="7">
    <source>
        <dbReference type="SAM" id="Phobius"/>
    </source>
</evidence>
<feature type="transmembrane region" description="Helical" evidence="7">
    <location>
        <begin position="463"/>
        <end position="481"/>
    </location>
</feature>
<feature type="transmembrane region" description="Helical" evidence="7">
    <location>
        <begin position="493"/>
        <end position="516"/>
    </location>
</feature>
<dbReference type="OrthoDB" id="1641903at2759"/>
<dbReference type="GO" id="GO:0016020">
    <property type="term" value="C:membrane"/>
    <property type="evidence" value="ECO:0007669"/>
    <property type="project" value="UniProtKB-SubCell"/>
</dbReference>
<evidence type="ECO:0000256" key="6">
    <source>
        <dbReference type="SAM" id="MobiDB-lite"/>
    </source>
</evidence>
<feature type="compositionally biased region" description="Basic and acidic residues" evidence="6">
    <location>
        <begin position="27"/>
        <end position="38"/>
    </location>
</feature>
<dbReference type="PANTHER" id="PTHR11119">
    <property type="entry name" value="XANTHINE-URACIL / VITAMIN C PERMEASE FAMILY MEMBER"/>
    <property type="match status" value="1"/>
</dbReference>
<evidence type="ECO:0008006" key="10">
    <source>
        <dbReference type="Google" id="ProtNLM"/>
    </source>
</evidence>
<dbReference type="OMA" id="MVVSMTE"/>
<proteinExistence type="inferred from homology"/>
<keyword evidence="9" id="KW-1185">Reference proteome</keyword>
<keyword evidence="4 7" id="KW-1133">Transmembrane helix</keyword>